<accession>A0A5M3T431</accession>
<dbReference type="PANTHER" id="PTHR43711:SF26">
    <property type="entry name" value="SENSOR HISTIDINE KINASE RCSC"/>
    <property type="match status" value="1"/>
</dbReference>
<organism evidence="7 8">
    <name type="scientific">Limnospira platensis NIES-46</name>
    <dbReference type="NCBI Taxonomy" id="1236695"/>
    <lineage>
        <taxon>Bacteria</taxon>
        <taxon>Bacillati</taxon>
        <taxon>Cyanobacteriota</taxon>
        <taxon>Cyanophyceae</taxon>
        <taxon>Oscillatoriophycideae</taxon>
        <taxon>Oscillatoriales</taxon>
        <taxon>Sirenicapillariaceae</taxon>
        <taxon>Limnospira</taxon>
    </lineage>
</organism>
<keyword evidence="8" id="KW-1185">Reference proteome</keyword>
<reference evidence="7 8" key="1">
    <citation type="journal article" date="2019" name="J Genomics">
        <title>The Draft Genome of a Hydrogen-producing Cyanobacterium, Arthrospira platensis NIES-46.</title>
        <authorList>
            <person name="Suzuki S."/>
            <person name="Yamaguchi H."/>
            <person name="Kawachi M."/>
        </authorList>
    </citation>
    <scope>NUCLEOTIDE SEQUENCE [LARGE SCALE GENOMIC DNA]</scope>
    <source>
        <strain evidence="7 8">NIES-46</strain>
    </source>
</reference>
<gene>
    <name evidence="7" type="ORF">NIES46_12440</name>
</gene>
<dbReference type="Pfam" id="PF02518">
    <property type="entry name" value="HATPase_c"/>
    <property type="match status" value="1"/>
</dbReference>
<comment type="caution">
    <text evidence="7">The sequence shown here is derived from an EMBL/GenBank/DDBJ whole genome shotgun (WGS) entry which is preliminary data.</text>
</comment>
<dbReference type="InterPro" id="IPR036890">
    <property type="entry name" value="HATPase_C_sf"/>
</dbReference>
<dbReference type="EMBL" id="BIMW01000065">
    <property type="protein sequence ID" value="GCE93195.1"/>
    <property type="molecule type" value="Genomic_DNA"/>
</dbReference>
<evidence type="ECO:0000256" key="1">
    <source>
        <dbReference type="ARBA" id="ARBA00000085"/>
    </source>
</evidence>
<dbReference type="InterPro" id="IPR004358">
    <property type="entry name" value="Sig_transdc_His_kin-like_C"/>
</dbReference>
<dbReference type="InterPro" id="IPR050736">
    <property type="entry name" value="Sensor_HK_Regulatory"/>
</dbReference>
<evidence type="ECO:0000256" key="4">
    <source>
        <dbReference type="ARBA" id="ARBA00022777"/>
    </source>
</evidence>
<name>A0A5M3T431_LIMPL</name>
<evidence type="ECO:0000256" key="3">
    <source>
        <dbReference type="ARBA" id="ARBA00022679"/>
    </source>
</evidence>
<comment type="catalytic activity">
    <reaction evidence="1">
        <text>ATP + protein L-histidine = ADP + protein N-phospho-L-histidine.</text>
        <dbReference type="EC" id="2.7.13.3"/>
    </reaction>
</comment>
<evidence type="ECO:0000313" key="8">
    <source>
        <dbReference type="Proteomes" id="UP000326169"/>
    </source>
</evidence>
<keyword evidence="3" id="KW-0808">Transferase</keyword>
<dbReference type="PANTHER" id="PTHR43711">
    <property type="entry name" value="TWO-COMPONENT HISTIDINE KINASE"/>
    <property type="match status" value="1"/>
</dbReference>
<feature type="domain" description="Histidine kinase" evidence="6">
    <location>
        <begin position="1"/>
        <end position="141"/>
    </location>
</feature>
<dbReference type="InterPro" id="IPR005467">
    <property type="entry name" value="His_kinase_dom"/>
</dbReference>
<evidence type="ECO:0000259" key="6">
    <source>
        <dbReference type="PROSITE" id="PS50109"/>
    </source>
</evidence>
<evidence type="ECO:0000313" key="7">
    <source>
        <dbReference type="EMBL" id="GCE93195.1"/>
    </source>
</evidence>
<protein>
    <recommendedName>
        <fullName evidence="2">histidine kinase</fullName>
        <ecNumber evidence="2">2.7.13.3</ecNumber>
    </recommendedName>
</protein>
<proteinExistence type="predicted"/>
<dbReference type="Proteomes" id="UP000326169">
    <property type="component" value="Unassembled WGS sequence"/>
</dbReference>
<dbReference type="RefSeq" id="WP_014274209.1">
    <property type="nucleotide sequence ID" value="NZ_BIMW01000065.1"/>
</dbReference>
<sequence>MYADRIKVKQVLLNLLSNAAKFTENGLVNLNVIYIGQLDTKISAYLRENLASSVLVNDEHQLQGGVAFEVIDTGIGLTTEQMTKIFEPFERADNSTTRRYEGTGLGLSISKRFCELMGGAITVASEIGEGSTFTAYFPLVMGENTFTGM</sequence>
<evidence type="ECO:0000256" key="2">
    <source>
        <dbReference type="ARBA" id="ARBA00012438"/>
    </source>
</evidence>
<dbReference type="Gene3D" id="3.30.565.10">
    <property type="entry name" value="Histidine kinase-like ATPase, C-terminal domain"/>
    <property type="match status" value="1"/>
</dbReference>
<dbReference type="CDD" id="cd16922">
    <property type="entry name" value="HATPase_EvgS-ArcB-TorS-like"/>
    <property type="match status" value="1"/>
</dbReference>
<dbReference type="PROSITE" id="PS50109">
    <property type="entry name" value="HIS_KIN"/>
    <property type="match status" value="1"/>
</dbReference>
<dbReference type="SMART" id="SM00387">
    <property type="entry name" value="HATPase_c"/>
    <property type="match status" value="1"/>
</dbReference>
<keyword evidence="5" id="KW-0902">Two-component regulatory system</keyword>
<dbReference type="EC" id="2.7.13.3" evidence="2"/>
<dbReference type="GeneID" id="301686028"/>
<dbReference type="SUPFAM" id="SSF55874">
    <property type="entry name" value="ATPase domain of HSP90 chaperone/DNA topoisomerase II/histidine kinase"/>
    <property type="match status" value="1"/>
</dbReference>
<dbReference type="PRINTS" id="PR00344">
    <property type="entry name" value="BCTRLSENSOR"/>
</dbReference>
<dbReference type="InterPro" id="IPR003594">
    <property type="entry name" value="HATPase_dom"/>
</dbReference>
<evidence type="ECO:0000256" key="5">
    <source>
        <dbReference type="ARBA" id="ARBA00023012"/>
    </source>
</evidence>
<keyword evidence="4" id="KW-0418">Kinase</keyword>